<evidence type="ECO:0000313" key="2">
    <source>
        <dbReference type="Proteomes" id="UP000025245"/>
    </source>
</evidence>
<dbReference type="RefSeq" id="WP_031239418.1">
    <property type="nucleotide sequence ID" value="NZ_CP024843.1"/>
</dbReference>
<keyword evidence="2" id="KW-1185">Reference proteome</keyword>
<dbReference type="Proteomes" id="UP000025245">
    <property type="component" value="Chromosome"/>
</dbReference>
<protein>
    <recommendedName>
        <fullName evidence="3">AP2 domain-containing protein</fullName>
    </recommendedName>
</protein>
<proteinExistence type="predicted"/>
<accession>A0ABN4D9J2</accession>
<evidence type="ECO:0008006" key="3">
    <source>
        <dbReference type="Google" id="ProtNLM"/>
    </source>
</evidence>
<evidence type="ECO:0000313" key="1">
    <source>
        <dbReference type="EMBL" id="AHY15616.1"/>
    </source>
</evidence>
<name>A0ABN4D9J2_STRIN</name>
<reference evidence="1 2" key="1">
    <citation type="journal article" date="2014" name="Genome Announc.">
        <title>Complete Genome Sequence of a Virulent Strain, Streptococcus iniae ISET0901, Isolated from Diseased Tilapia.</title>
        <authorList>
            <person name="Pridgeon J.W."/>
            <person name="Zhang D."/>
            <person name="Zhang L."/>
        </authorList>
    </citation>
    <scope>NUCLEOTIDE SEQUENCE [LARGE SCALE GENOMIC DNA]</scope>
    <source>
        <strain evidence="1 2">ISET0901</strain>
    </source>
</reference>
<sequence length="147" mass="16889">MKKLNLTGERFGRLTVAKRTDKRAGNNEIVYICKCDCGKVIEAYTSLLRQGRTRSCGCLHRDTRMKDLSSLTAKKKIVDGVQLDMFEGRQNKNNTSGYKGVYKHYKGYVARICVKGVHHRGVTRKTKEEAYQDRLALERKFLPRLDS</sequence>
<dbReference type="EMBL" id="CP007586">
    <property type="protein sequence ID" value="AHY15616.1"/>
    <property type="molecule type" value="Genomic_DNA"/>
</dbReference>
<organism evidence="1 2">
    <name type="scientific">Streptococcus iniae</name>
    <name type="common">Streptococcus shiloi</name>
    <dbReference type="NCBI Taxonomy" id="1346"/>
    <lineage>
        <taxon>Bacteria</taxon>
        <taxon>Bacillati</taxon>
        <taxon>Bacillota</taxon>
        <taxon>Bacilli</taxon>
        <taxon>Lactobacillales</taxon>
        <taxon>Streptococcaceae</taxon>
        <taxon>Streptococcus</taxon>
    </lineage>
</organism>
<gene>
    <name evidence="1" type="ORF">DQ08_03900</name>
</gene>